<dbReference type="RefSeq" id="WP_066606127.1">
    <property type="nucleotide sequence ID" value="NZ_CP014230.1"/>
</dbReference>
<dbReference type="KEGG" id="doa:AXF15_08695"/>
<reference evidence="2" key="1">
    <citation type="submission" date="2016-02" db="EMBL/GenBank/DDBJ databases">
        <authorList>
            <person name="Holder M.E."/>
            <person name="Ajami N.J."/>
            <person name="Petrosino J.F."/>
        </authorList>
    </citation>
    <scope>NUCLEOTIDE SEQUENCE [LARGE SCALE GENOMIC DNA]</scope>
    <source>
        <strain evidence="2">DSM 12838</strain>
    </source>
</reference>
<sequence length="174" mass="19572">MIMKDLKIIPSIFFIVCFIFLAQCSWAEELDNATNTTLPDDEMPGWVTPYYSPYEAKNKTDPFVSFVKVRAYELLEAAKRAKAQKKASTPLETVEVHTLKLIGIINKGNGQTAAMVELPDGKGYLIRPGTIVGLYDGVVKEIKNATVVVEENIMDIFGESKQRTINLRLRQEKE</sequence>
<dbReference type="InterPro" id="IPR007446">
    <property type="entry name" value="PilP"/>
</dbReference>
<protein>
    <recommendedName>
        <fullName evidence="3">Pilus assembly protein PilP</fullName>
    </recommendedName>
</protein>
<dbReference type="OrthoDB" id="9788988at2"/>
<dbReference type="Pfam" id="PF04351">
    <property type="entry name" value="PilP"/>
    <property type="match status" value="1"/>
</dbReference>
<organism evidence="1 2">
    <name type="scientific">Desulfomicrobium orale DSM 12838</name>
    <dbReference type="NCBI Taxonomy" id="888061"/>
    <lineage>
        <taxon>Bacteria</taxon>
        <taxon>Pseudomonadati</taxon>
        <taxon>Thermodesulfobacteriota</taxon>
        <taxon>Desulfovibrionia</taxon>
        <taxon>Desulfovibrionales</taxon>
        <taxon>Desulfomicrobiaceae</taxon>
        <taxon>Desulfomicrobium</taxon>
    </lineage>
</organism>
<dbReference type="AlphaFoldDB" id="A0A109W671"/>
<dbReference type="Gene3D" id="2.30.30.830">
    <property type="match status" value="1"/>
</dbReference>
<evidence type="ECO:0008006" key="3">
    <source>
        <dbReference type="Google" id="ProtNLM"/>
    </source>
</evidence>
<dbReference type="EMBL" id="CP014230">
    <property type="protein sequence ID" value="AMD93168.1"/>
    <property type="molecule type" value="Genomic_DNA"/>
</dbReference>
<keyword evidence="2" id="KW-1185">Reference proteome</keyword>
<name>A0A109W671_9BACT</name>
<evidence type="ECO:0000313" key="1">
    <source>
        <dbReference type="EMBL" id="AMD93168.1"/>
    </source>
</evidence>
<gene>
    <name evidence="1" type="ORF">AXF15_08695</name>
</gene>
<evidence type="ECO:0000313" key="2">
    <source>
        <dbReference type="Proteomes" id="UP000063964"/>
    </source>
</evidence>
<dbReference type="STRING" id="888061.AXF15_08695"/>
<proteinExistence type="predicted"/>
<accession>A0A109W671</accession>
<dbReference type="Proteomes" id="UP000063964">
    <property type="component" value="Chromosome"/>
</dbReference>